<reference evidence="1 3" key="1">
    <citation type="journal article" date="2011" name="Nature">
        <title>The Medicago genome provides insight into the evolution of rhizobial symbioses.</title>
        <authorList>
            <person name="Young N.D."/>
            <person name="Debelle F."/>
            <person name="Oldroyd G.E."/>
            <person name="Geurts R."/>
            <person name="Cannon S.B."/>
            <person name="Udvardi M.K."/>
            <person name="Benedito V.A."/>
            <person name="Mayer K.F."/>
            <person name="Gouzy J."/>
            <person name="Schoof H."/>
            <person name="Van de Peer Y."/>
            <person name="Proost S."/>
            <person name="Cook D.R."/>
            <person name="Meyers B.C."/>
            <person name="Spannagl M."/>
            <person name="Cheung F."/>
            <person name="De Mita S."/>
            <person name="Krishnakumar V."/>
            <person name="Gundlach H."/>
            <person name="Zhou S."/>
            <person name="Mudge J."/>
            <person name="Bharti A.K."/>
            <person name="Murray J.D."/>
            <person name="Naoumkina M.A."/>
            <person name="Rosen B."/>
            <person name="Silverstein K.A."/>
            <person name="Tang H."/>
            <person name="Rombauts S."/>
            <person name="Zhao P.X."/>
            <person name="Zhou P."/>
            <person name="Barbe V."/>
            <person name="Bardou P."/>
            <person name="Bechner M."/>
            <person name="Bellec A."/>
            <person name="Berger A."/>
            <person name="Berges H."/>
            <person name="Bidwell S."/>
            <person name="Bisseling T."/>
            <person name="Choisne N."/>
            <person name="Couloux A."/>
            <person name="Denny R."/>
            <person name="Deshpande S."/>
            <person name="Dai X."/>
            <person name="Doyle J.J."/>
            <person name="Dudez A.M."/>
            <person name="Farmer A.D."/>
            <person name="Fouteau S."/>
            <person name="Franken C."/>
            <person name="Gibelin C."/>
            <person name="Gish J."/>
            <person name="Goldstein S."/>
            <person name="Gonzalez A.J."/>
            <person name="Green P.J."/>
            <person name="Hallab A."/>
            <person name="Hartog M."/>
            <person name="Hua A."/>
            <person name="Humphray S.J."/>
            <person name="Jeong D.H."/>
            <person name="Jing Y."/>
            <person name="Jocker A."/>
            <person name="Kenton S.M."/>
            <person name="Kim D.J."/>
            <person name="Klee K."/>
            <person name="Lai H."/>
            <person name="Lang C."/>
            <person name="Lin S."/>
            <person name="Macmil S.L."/>
            <person name="Magdelenat G."/>
            <person name="Matthews L."/>
            <person name="McCorrison J."/>
            <person name="Monaghan E.L."/>
            <person name="Mun J.H."/>
            <person name="Najar F.Z."/>
            <person name="Nicholson C."/>
            <person name="Noirot C."/>
            <person name="O'Bleness M."/>
            <person name="Paule C.R."/>
            <person name="Poulain J."/>
            <person name="Prion F."/>
            <person name="Qin B."/>
            <person name="Qu C."/>
            <person name="Retzel E.F."/>
            <person name="Riddle C."/>
            <person name="Sallet E."/>
            <person name="Samain S."/>
            <person name="Samson N."/>
            <person name="Sanders I."/>
            <person name="Saurat O."/>
            <person name="Scarpelli C."/>
            <person name="Schiex T."/>
            <person name="Segurens B."/>
            <person name="Severin A.J."/>
            <person name="Sherrier D.J."/>
            <person name="Shi R."/>
            <person name="Sims S."/>
            <person name="Singer S.R."/>
            <person name="Sinharoy S."/>
            <person name="Sterck L."/>
            <person name="Viollet A."/>
            <person name="Wang B.B."/>
            <person name="Wang K."/>
            <person name="Wang M."/>
            <person name="Wang X."/>
            <person name="Warfsmann J."/>
            <person name="Weissenbach J."/>
            <person name="White D.D."/>
            <person name="White J.D."/>
            <person name="Wiley G.B."/>
            <person name="Wincker P."/>
            <person name="Xing Y."/>
            <person name="Yang L."/>
            <person name="Yao Z."/>
            <person name="Ying F."/>
            <person name="Zhai J."/>
            <person name="Zhou L."/>
            <person name="Zuber A."/>
            <person name="Denarie J."/>
            <person name="Dixon R.A."/>
            <person name="May G.D."/>
            <person name="Schwartz D.C."/>
            <person name="Rogers J."/>
            <person name="Quetier F."/>
            <person name="Town C.D."/>
            <person name="Roe B.A."/>
        </authorList>
    </citation>
    <scope>NUCLEOTIDE SEQUENCE [LARGE SCALE GENOMIC DNA]</scope>
    <source>
        <strain evidence="1">A17</strain>
        <strain evidence="2 3">cv. Jemalong A17</strain>
    </source>
</reference>
<feature type="non-terminal residue" evidence="1">
    <location>
        <position position="110"/>
    </location>
</feature>
<evidence type="ECO:0000313" key="3">
    <source>
        <dbReference type="Proteomes" id="UP000002051"/>
    </source>
</evidence>
<reference evidence="2" key="3">
    <citation type="submission" date="2015-06" db="UniProtKB">
        <authorList>
            <consortium name="EnsemblPlants"/>
        </authorList>
    </citation>
    <scope>IDENTIFICATION</scope>
    <source>
        <strain evidence="2">cv. Jemalong A17</strain>
    </source>
</reference>
<gene>
    <name evidence="1" type="ORF">MTR_0653s0040</name>
</gene>
<organism evidence="1 3">
    <name type="scientific">Medicago truncatula</name>
    <name type="common">Barrel medic</name>
    <name type="synonym">Medicago tribuloides</name>
    <dbReference type="NCBI Taxonomy" id="3880"/>
    <lineage>
        <taxon>Eukaryota</taxon>
        <taxon>Viridiplantae</taxon>
        <taxon>Streptophyta</taxon>
        <taxon>Embryophyta</taxon>
        <taxon>Tracheophyta</taxon>
        <taxon>Spermatophyta</taxon>
        <taxon>Magnoliopsida</taxon>
        <taxon>eudicotyledons</taxon>
        <taxon>Gunneridae</taxon>
        <taxon>Pentapetalae</taxon>
        <taxon>rosids</taxon>
        <taxon>fabids</taxon>
        <taxon>Fabales</taxon>
        <taxon>Fabaceae</taxon>
        <taxon>Papilionoideae</taxon>
        <taxon>50 kb inversion clade</taxon>
        <taxon>NPAAA clade</taxon>
        <taxon>Hologalegina</taxon>
        <taxon>IRL clade</taxon>
        <taxon>Trifolieae</taxon>
        <taxon>Medicago</taxon>
    </lineage>
</organism>
<dbReference type="EMBL" id="KL403377">
    <property type="protein sequence ID" value="KEH15692.1"/>
    <property type="molecule type" value="Genomic_DNA"/>
</dbReference>
<dbReference type="PaxDb" id="3880-AES78324"/>
<name>A0A072TE76_MEDTR</name>
<dbReference type="SUPFAM" id="SSF52833">
    <property type="entry name" value="Thioredoxin-like"/>
    <property type="match status" value="1"/>
</dbReference>
<sequence length="110" mass="12342">WWWEDAKAKECGLHKGNLKQDDAAQYGNGNEVAHANAKLDDQKDPWIIMLYASWCHFCQESYVNLAENIAGSGVKVGKFIADGDGKEYAKSELWLGSFPSILFLTLFLVD</sequence>
<dbReference type="AlphaFoldDB" id="A0A072TE76"/>
<reference evidence="1 3" key="2">
    <citation type="journal article" date="2014" name="BMC Genomics">
        <title>An improved genome release (version Mt4.0) for the model legume Medicago truncatula.</title>
        <authorList>
            <person name="Tang H."/>
            <person name="Krishnakumar V."/>
            <person name="Bidwell S."/>
            <person name="Rosen B."/>
            <person name="Chan A."/>
            <person name="Zhou S."/>
            <person name="Gentzbittel L."/>
            <person name="Childs K.L."/>
            <person name="Yandell M."/>
            <person name="Gundlach H."/>
            <person name="Mayer K.F."/>
            <person name="Schwartz D.C."/>
            <person name="Town C.D."/>
        </authorList>
    </citation>
    <scope>GENOME REANNOTATION</scope>
    <source>
        <strain evidence="1">A17</strain>
        <strain evidence="2 3">cv. Jemalong A17</strain>
    </source>
</reference>
<protein>
    <submittedName>
        <fullName evidence="1">5'-adenylylsulfate reductase</fullName>
    </submittedName>
</protein>
<dbReference type="HOGENOM" id="CLU_2177522_0_0_1"/>
<dbReference type="STRING" id="3880.A0A072TE76"/>
<dbReference type="Proteomes" id="UP000002051">
    <property type="component" value="Unassembled WGS sequence"/>
</dbReference>
<dbReference type="EnsemblPlants" id="KEH15692">
    <property type="protein sequence ID" value="KEH15692"/>
    <property type="gene ID" value="MTR_0653s0040"/>
</dbReference>
<accession>A0A072TE76</accession>
<dbReference type="eggNOG" id="KOG0191">
    <property type="taxonomic scope" value="Eukaryota"/>
</dbReference>
<proteinExistence type="predicted"/>
<evidence type="ECO:0000313" key="1">
    <source>
        <dbReference type="EMBL" id="KEH15692.1"/>
    </source>
</evidence>
<dbReference type="Gene3D" id="3.40.30.10">
    <property type="entry name" value="Glutaredoxin"/>
    <property type="match status" value="1"/>
</dbReference>
<dbReference type="InterPro" id="IPR036249">
    <property type="entry name" value="Thioredoxin-like_sf"/>
</dbReference>
<evidence type="ECO:0000313" key="2">
    <source>
        <dbReference type="EnsemblPlants" id="KEH15692"/>
    </source>
</evidence>
<keyword evidence="3" id="KW-1185">Reference proteome</keyword>